<dbReference type="EMBL" id="FNNB01000005">
    <property type="protein sequence ID" value="SDX26625.1"/>
    <property type="molecule type" value="Genomic_DNA"/>
</dbReference>
<gene>
    <name evidence="2" type="ORF">SAMN04488041_105275</name>
</gene>
<dbReference type="AlphaFoldDB" id="A0A1H3AAN7"/>
<dbReference type="InterPro" id="IPR041649">
    <property type="entry name" value="NepR"/>
</dbReference>
<dbReference type="Pfam" id="PF18557">
    <property type="entry name" value="NepR"/>
    <property type="match status" value="1"/>
</dbReference>
<dbReference type="STRING" id="60137.SAMN04488041_105275"/>
<dbReference type="RefSeq" id="WP_005850632.1">
    <property type="nucleotide sequence ID" value="NZ_BSKR01000001.1"/>
</dbReference>
<organism evidence="2 3">
    <name type="scientific">Sulfitobacter pontiacus</name>
    <dbReference type="NCBI Taxonomy" id="60137"/>
    <lineage>
        <taxon>Bacteria</taxon>
        <taxon>Pseudomonadati</taxon>
        <taxon>Pseudomonadota</taxon>
        <taxon>Alphaproteobacteria</taxon>
        <taxon>Rhodobacterales</taxon>
        <taxon>Roseobacteraceae</taxon>
        <taxon>Sulfitobacter</taxon>
    </lineage>
</organism>
<sequence length="51" mass="6058">MQSGQNDERERFIDENLRRVYDETMEEGIPDKFKDLLNQLKEQDKNAGKKG</sequence>
<protein>
    <recommendedName>
        <fullName evidence="1">Anti-sigma factor NepR domain-containing protein</fullName>
    </recommendedName>
</protein>
<evidence type="ECO:0000313" key="2">
    <source>
        <dbReference type="EMBL" id="SDX26625.1"/>
    </source>
</evidence>
<evidence type="ECO:0000259" key="1">
    <source>
        <dbReference type="Pfam" id="PF18557"/>
    </source>
</evidence>
<reference evidence="3" key="1">
    <citation type="submission" date="2016-10" db="EMBL/GenBank/DDBJ databases">
        <authorList>
            <person name="Varghese N."/>
            <person name="Submissions S."/>
        </authorList>
    </citation>
    <scope>NUCLEOTIDE SEQUENCE [LARGE SCALE GENOMIC DNA]</scope>
    <source>
        <strain evidence="3">DSM 10014</strain>
    </source>
</reference>
<proteinExistence type="predicted"/>
<evidence type="ECO:0000313" key="3">
    <source>
        <dbReference type="Proteomes" id="UP000183076"/>
    </source>
</evidence>
<feature type="domain" description="Anti-sigma factor NepR" evidence="1">
    <location>
        <begin position="12"/>
        <end position="44"/>
    </location>
</feature>
<name>A0A1H3AAN7_9RHOB</name>
<dbReference type="GeneID" id="94020460"/>
<dbReference type="Proteomes" id="UP000183076">
    <property type="component" value="Unassembled WGS sequence"/>
</dbReference>
<accession>A0A1H3AAN7</accession>